<keyword evidence="4" id="KW-1185">Reference proteome</keyword>
<dbReference type="PANTHER" id="PTHR30189:SF1">
    <property type="entry name" value="LPS-ASSEMBLY PROTEIN LPTD"/>
    <property type="match status" value="1"/>
</dbReference>
<name>A0A556N627_9FLAO</name>
<dbReference type="AlphaFoldDB" id="A0A556N627"/>
<proteinExistence type="predicted"/>
<protein>
    <submittedName>
        <fullName evidence="3">LPS-assembly protein LptD</fullName>
    </submittedName>
</protein>
<dbReference type="PANTHER" id="PTHR30189">
    <property type="entry name" value="LPS-ASSEMBLY PROTEIN"/>
    <property type="match status" value="1"/>
</dbReference>
<dbReference type="GO" id="GO:0009279">
    <property type="term" value="C:cell outer membrane"/>
    <property type="evidence" value="ECO:0007669"/>
    <property type="project" value="TreeGrafter"/>
</dbReference>
<evidence type="ECO:0000256" key="1">
    <source>
        <dbReference type="SAM" id="SignalP"/>
    </source>
</evidence>
<reference evidence="3 4" key="1">
    <citation type="submission" date="2019-07" db="EMBL/GenBank/DDBJ databases">
        <authorList>
            <person name="Huq M.A."/>
        </authorList>
    </citation>
    <scope>NUCLEOTIDE SEQUENCE [LARGE SCALE GENOMIC DNA]</scope>
    <source>
        <strain evidence="3 4">MAH-3</strain>
    </source>
</reference>
<comment type="caution">
    <text evidence="3">The sequence shown here is derived from an EMBL/GenBank/DDBJ whole genome shotgun (WGS) entry which is preliminary data.</text>
</comment>
<dbReference type="EMBL" id="VLPL01000001">
    <property type="protein sequence ID" value="TSJ47636.1"/>
    <property type="molecule type" value="Genomic_DNA"/>
</dbReference>
<gene>
    <name evidence="3" type="ORF">FO442_00485</name>
</gene>
<feature type="domain" description="LPS-assembly protein LptD central" evidence="2">
    <location>
        <begin position="205"/>
        <end position="672"/>
    </location>
</feature>
<evidence type="ECO:0000313" key="3">
    <source>
        <dbReference type="EMBL" id="TSJ47636.1"/>
    </source>
</evidence>
<dbReference type="InterPro" id="IPR045659">
    <property type="entry name" value="LptD_2"/>
</dbReference>
<dbReference type="GO" id="GO:1990351">
    <property type="term" value="C:transporter complex"/>
    <property type="evidence" value="ECO:0007669"/>
    <property type="project" value="TreeGrafter"/>
</dbReference>
<dbReference type="InterPro" id="IPR050218">
    <property type="entry name" value="LptD"/>
</dbReference>
<feature type="chain" id="PRO_5022115047" evidence="1">
    <location>
        <begin position="33"/>
        <end position="860"/>
    </location>
</feature>
<keyword evidence="1" id="KW-0732">Signal</keyword>
<dbReference type="Pfam" id="PF19838">
    <property type="entry name" value="LptD_2"/>
    <property type="match status" value="1"/>
</dbReference>
<organism evidence="3 4">
    <name type="scientific">Fluviicola chungangensis</name>
    <dbReference type="NCBI Taxonomy" id="2597671"/>
    <lineage>
        <taxon>Bacteria</taxon>
        <taxon>Pseudomonadati</taxon>
        <taxon>Bacteroidota</taxon>
        <taxon>Flavobacteriia</taxon>
        <taxon>Flavobacteriales</taxon>
        <taxon>Crocinitomicaceae</taxon>
        <taxon>Fluviicola</taxon>
    </lineage>
</organism>
<feature type="signal peptide" evidence="1">
    <location>
        <begin position="1"/>
        <end position="32"/>
    </location>
</feature>
<dbReference type="Proteomes" id="UP000316008">
    <property type="component" value="Unassembled WGS sequence"/>
</dbReference>
<evidence type="ECO:0000259" key="2">
    <source>
        <dbReference type="Pfam" id="PF19838"/>
    </source>
</evidence>
<dbReference type="RefSeq" id="WP_144331172.1">
    <property type="nucleotide sequence ID" value="NZ_VLPL01000001.1"/>
</dbReference>
<accession>A0A556N627</accession>
<dbReference type="OrthoDB" id="9802320at2"/>
<evidence type="ECO:0000313" key="4">
    <source>
        <dbReference type="Proteomes" id="UP000316008"/>
    </source>
</evidence>
<sequence length="860" mass="98937">MKTKKGFFLIFSAAIRTLSCLLICISFSFAFAQDKQKDSILSDTSAQRKIYINDTDFKSIITYSARDSIYSDLKKKQVHLYGEAKLNYEGIDMSAEYLLIDLNKNEVLATFLEDSLGRKVGKPLFIDNGDTLKAASIRYNFETKKGYIQEAAIKQDEYYLSMEKAKRQPNEDVHFVHGKFTTCNLEEPHYHFALSKAVMVPDKRIVSGPINLWVMGVPTPLGLPFAMIPLKKKKERQSGFIMPQYSIISAYGMGFLDLGYYIPISERFQTIVYGTGYTRGSFGFRNYSEYSTRYKYNGNFDLGYTRFRYGYPDSTVFSTTTIRWTHNQDPKLNPNWSFTANVNYNSNSTNKQTLNTQNNPQYFNNTLNSDIRVGKRFGSLPISADLKLSLRQNSATHIIDLTSPIFNFQTTNRIFPFKKVNKLVGISYSNEIQNRSSFKDTYLKNGQFDSIGHNFRNGLTQNFNVQATFSMLKNTIRITPSATYKQIYNFQTIRKTVVDTSNLSDAVLIDTVGIGGFTHSFNSSISLTSNLYSYYRFVGKRKTVLRHVMTPTISFNYAPAIQQGIKSYTDTINGVAREVRYSMFERSLYSEYLTQSSGRIIFGLNNSFELKQKSDKDTVTGFKKTRLIDNFFLNTDYDIFKDSMNWGDLTMRMVINPNEFINLTITANHSWYGWNDTTGLIKKEYALRTKQGIGRIKSAQFATTLILTTKKSRDRLQKISNDMSNVWNPQYQQWIVNPNQLVYFEIPWKLTVDHIFALNLNSDTATYREKRYLPTNTVTLNGDVNLTPNWKIGARMMYDIEQRAISNFNINLYRNIHCWNVVFNWTPIGTNKSFTIGIRGNAAILQNANINIRRPPIVLN</sequence>